<dbReference type="Pfam" id="PF00083">
    <property type="entry name" value="Sugar_tr"/>
    <property type="match status" value="1"/>
</dbReference>
<keyword evidence="4 8" id="KW-0812">Transmembrane</keyword>
<evidence type="ECO:0000256" key="5">
    <source>
        <dbReference type="ARBA" id="ARBA00022989"/>
    </source>
</evidence>
<evidence type="ECO:0000256" key="2">
    <source>
        <dbReference type="ARBA" id="ARBA00008335"/>
    </source>
</evidence>
<evidence type="ECO:0000256" key="1">
    <source>
        <dbReference type="ARBA" id="ARBA00004141"/>
    </source>
</evidence>
<evidence type="ECO:0000256" key="6">
    <source>
        <dbReference type="ARBA" id="ARBA00023136"/>
    </source>
</evidence>
<dbReference type="InterPro" id="IPR036259">
    <property type="entry name" value="MFS_trans_sf"/>
</dbReference>
<keyword evidence="3" id="KW-0813">Transport</keyword>
<feature type="transmembrane region" description="Helical" evidence="8">
    <location>
        <begin position="150"/>
        <end position="172"/>
    </location>
</feature>
<evidence type="ECO:0000256" key="3">
    <source>
        <dbReference type="ARBA" id="ARBA00022448"/>
    </source>
</evidence>
<feature type="transmembrane region" description="Helical" evidence="8">
    <location>
        <begin position="125"/>
        <end position="144"/>
    </location>
</feature>
<feature type="transmembrane region" description="Helical" evidence="8">
    <location>
        <begin position="184"/>
        <end position="211"/>
    </location>
</feature>
<comment type="subcellular location">
    <subcellularLocation>
        <location evidence="1">Membrane</location>
        <topology evidence="1">Multi-pass membrane protein</topology>
    </subcellularLocation>
</comment>
<feature type="region of interest" description="Disordered" evidence="7">
    <location>
        <begin position="1"/>
        <end position="39"/>
    </location>
</feature>
<dbReference type="STRING" id="7370.A0A1I8MPQ8"/>
<feature type="transmembrane region" description="Helical" evidence="8">
    <location>
        <begin position="101"/>
        <end position="118"/>
    </location>
</feature>
<sequence>MGSMTTETAATATEKDNCNNNHNHNNNNSNKSPSDTMPDRPADFETAIKACGFGRFNILLLVAALPAVMATVLETAVVSYILPSAECDLSLDLLDKGILNAITYCGMITSAIGWGYLADNKGRRNLLIIGFFLDVICVICGALSQSRTQLMIAKFCGGFVMCGPFAVLMTYLSEFHGNNFRSRIMMIIGVMFSMAAIMLPVLAIVVLPLNWNFDIFNMNFVAWKMYLAICGIPSLLSCILFCFFPESPRFLITQGRNSEALEAFKTMYALNTGKSKDTYPIKKLIKEIKQKEDSSDKISVATIEANMKDICKEEKQEADNNSVKDDTLMDKQPNTFKVLCSKQYVGLCFRVCLMQFFILLGQNTMRLWLPQMFASLNEYEQISNESTSMCTILEYSVNKTELVKNPNDECIVIITPSSYTNNIIVACIGFVTYLVAGSLINALGNKRIQVIGLMAAGSCGIALYWSSSSLTTLIITSMYSALGSMSATSSIGTSVNLFPTSLRTMIVSLTMMIGRMGSILGNVLFPIFMSFGCIPPFVMVGVVMYLGCLLAAFLPSTNKVELK</sequence>
<feature type="transmembrane region" description="Helical" evidence="8">
    <location>
        <begin position="223"/>
        <end position="244"/>
    </location>
</feature>
<dbReference type="InterPro" id="IPR020846">
    <property type="entry name" value="MFS_dom"/>
</dbReference>
<feature type="transmembrane region" description="Helical" evidence="8">
    <location>
        <begin position="423"/>
        <end position="443"/>
    </location>
</feature>
<feature type="transmembrane region" description="Helical" evidence="8">
    <location>
        <begin position="505"/>
        <end position="528"/>
    </location>
</feature>
<feature type="transmembrane region" description="Helical" evidence="8">
    <location>
        <begin position="344"/>
        <end position="362"/>
    </location>
</feature>
<evidence type="ECO:0000256" key="4">
    <source>
        <dbReference type="ARBA" id="ARBA00022692"/>
    </source>
</evidence>
<dbReference type="RefSeq" id="XP_005183904.2">
    <property type="nucleotide sequence ID" value="XM_005183847.4"/>
</dbReference>
<dbReference type="eggNOG" id="KOG0255">
    <property type="taxonomic scope" value="Eukaryota"/>
</dbReference>
<evidence type="ECO:0000256" key="7">
    <source>
        <dbReference type="SAM" id="MobiDB-lite"/>
    </source>
</evidence>
<name>A0A1I8MPQ8_MUSDO</name>
<feature type="transmembrane region" description="Helical" evidence="8">
    <location>
        <begin position="534"/>
        <end position="554"/>
    </location>
</feature>
<dbReference type="EnsemblMetazoa" id="MDOA007182-RA">
    <property type="protein sequence ID" value="MDOA007182-PA"/>
    <property type="gene ID" value="MDOA007182"/>
</dbReference>
<evidence type="ECO:0000313" key="10">
    <source>
        <dbReference type="EnsemblMetazoa" id="MDOA007182-PA"/>
    </source>
</evidence>
<evidence type="ECO:0000256" key="8">
    <source>
        <dbReference type="SAM" id="Phobius"/>
    </source>
</evidence>
<dbReference type="AlphaFoldDB" id="A0A1I8MPQ8"/>
<reference evidence="10" key="1">
    <citation type="submission" date="2020-05" db="UniProtKB">
        <authorList>
            <consortium name="EnsemblMetazoa"/>
        </authorList>
    </citation>
    <scope>IDENTIFICATION</scope>
    <source>
        <strain evidence="10">Aabys</strain>
    </source>
</reference>
<dbReference type="PANTHER" id="PTHR23511:SF36">
    <property type="entry name" value="EG:BACR7A4.13 PROTEIN-RELATED"/>
    <property type="match status" value="1"/>
</dbReference>
<organism evidence="10">
    <name type="scientific">Musca domestica</name>
    <name type="common">House fly</name>
    <dbReference type="NCBI Taxonomy" id="7370"/>
    <lineage>
        <taxon>Eukaryota</taxon>
        <taxon>Metazoa</taxon>
        <taxon>Ecdysozoa</taxon>
        <taxon>Arthropoda</taxon>
        <taxon>Hexapoda</taxon>
        <taxon>Insecta</taxon>
        <taxon>Pterygota</taxon>
        <taxon>Neoptera</taxon>
        <taxon>Endopterygota</taxon>
        <taxon>Diptera</taxon>
        <taxon>Brachycera</taxon>
        <taxon>Muscomorpha</taxon>
        <taxon>Muscoidea</taxon>
        <taxon>Muscidae</taxon>
        <taxon>Musca</taxon>
    </lineage>
</organism>
<dbReference type="GO" id="GO:0016020">
    <property type="term" value="C:membrane"/>
    <property type="evidence" value="ECO:0007669"/>
    <property type="project" value="UniProtKB-SubCell"/>
</dbReference>
<feature type="transmembrane region" description="Helical" evidence="8">
    <location>
        <begin position="58"/>
        <end position="81"/>
    </location>
</feature>
<dbReference type="VEuPathDB" id="VectorBase:MDOA007182"/>
<feature type="domain" description="Major facilitator superfamily (MFS) profile" evidence="9">
    <location>
        <begin position="60"/>
        <end position="559"/>
    </location>
</feature>
<dbReference type="OrthoDB" id="3936150at2759"/>
<dbReference type="Gene3D" id="1.20.1250.20">
    <property type="entry name" value="MFS general substrate transporter like domains"/>
    <property type="match status" value="1"/>
</dbReference>
<keyword evidence="6 8" id="KW-0472">Membrane</keyword>
<comment type="similarity">
    <text evidence="2">Belongs to the major facilitator superfamily.</text>
</comment>
<dbReference type="SUPFAM" id="SSF103473">
    <property type="entry name" value="MFS general substrate transporter"/>
    <property type="match status" value="1"/>
</dbReference>
<feature type="compositionally biased region" description="Low complexity" evidence="7">
    <location>
        <begin position="1"/>
        <end position="30"/>
    </location>
</feature>
<dbReference type="KEGG" id="mde:101896932"/>
<dbReference type="PROSITE" id="PS50850">
    <property type="entry name" value="MFS"/>
    <property type="match status" value="1"/>
</dbReference>
<protein>
    <recommendedName>
        <fullName evidence="9">Major facilitator superfamily (MFS) profile domain-containing protein</fullName>
    </recommendedName>
</protein>
<accession>A0A1I8MPQ8</accession>
<dbReference type="GO" id="GO:0022857">
    <property type="term" value="F:transmembrane transporter activity"/>
    <property type="evidence" value="ECO:0007669"/>
    <property type="project" value="InterPro"/>
</dbReference>
<evidence type="ECO:0000259" key="9">
    <source>
        <dbReference type="PROSITE" id="PS50850"/>
    </source>
</evidence>
<gene>
    <name evidence="10" type="primary">101896932</name>
</gene>
<dbReference type="PANTHER" id="PTHR23511">
    <property type="entry name" value="SYNAPTIC VESICLE GLYCOPROTEIN 2"/>
    <property type="match status" value="1"/>
</dbReference>
<keyword evidence="5 8" id="KW-1133">Transmembrane helix</keyword>
<dbReference type="InterPro" id="IPR005828">
    <property type="entry name" value="MFS_sugar_transport-like"/>
</dbReference>
<dbReference type="VEuPathDB" id="VectorBase:MDOMA2_020403"/>
<proteinExistence type="inferred from homology"/>